<dbReference type="ESTHER" id="9micc-a0a0d4c2r0">
    <property type="family name" value="CarbLipBact_2"/>
</dbReference>
<reference evidence="5 6" key="1">
    <citation type="journal article" date="2015" name="Genome Announc.">
        <title>Complete Genome Sequencing of Protease-Producing Novel Arthrobacter sp. Strain IHBB 11108 Using PacBio Single-Molecule Real-Time Sequencing Technology.</title>
        <authorList>
            <person name="Kiran S."/>
            <person name="Swarnkar M.K."/>
            <person name="Pal M."/>
            <person name="Thakur R."/>
            <person name="Tewari R."/>
            <person name="Singh A.K."/>
            <person name="Gulati A."/>
        </authorList>
    </citation>
    <scope>NUCLEOTIDE SEQUENCE [LARGE SCALE GENOMIC DNA]</scope>
    <source>
        <strain evidence="5 6">IHBB 11108</strain>
    </source>
</reference>
<feature type="active site" description="Nucleophile" evidence="1">
    <location>
        <position position="88"/>
    </location>
</feature>
<evidence type="ECO:0000313" key="5">
    <source>
        <dbReference type="EMBL" id="AJT42829.1"/>
    </source>
</evidence>
<proteinExistence type="predicted"/>
<dbReference type="SUPFAM" id="SSF53474">
    <property type="entry name" value="alpha/beta-Hydrolases"/>
    <property type="match status" value="1"/>
</dbReference>
<dbReference type="PANTHER" id="PTHR11614">
    <property type="entry name" value="PHOSPHOLIPASE-RELATED"/>
    <property type="match status" value="1"/>
</dbReference>
<dbReference type="InterPro" id="IPR029058">
    <property type="entry name" value="AB_hydrolase_fold"/>
</dbReference>
<dbReference type="KEGG" id="ari:UM93_02770"/>
<dbReference type="PIRSF" id="PIRSF017388">
    <property type="entry name" value="Esterase_lipase"/>
    <property type="match status" value="1"/>
</dbReference>
<dbReference type="HOGENOM" id="CLU_076594_0_0_11"/>
<sequence>MITAGRGELSRIGVVVCHGFTGSPESMRPWAEHLAAAGFAVNMPLLPGHGTSWEELSRTPWQQWYTGIEAAYFELSSRCDKVFIAGLSMGGALALRLAEHHPVAGLALVNPGLTAADPRAKLAGLLRHVVKSVPAIGNDIIKPGMEEHAYPRTPVAAVHQLNLLFKDTTKNLNLVTAPTILFRSSVDHVVPDSSVTAIKAGITSPDLRIVPLSRSYHVATLDHDAEKIFTESESFFREIAGV</sequence>
<keyword evidence="6" id="KW-1185">Reference proteome</keyword>
<gene>
    <name evidence="5" type="ORF">UM93_02770</name>
</gene>
<dbReference type="GO" id="GO:0052689">
    <property type="term" value="F:carboxylic ester hydrolase activity"/>
    <property type="evidence" value="ECO:0007669"/>
    <property type="project" value="InterPro"/>
</dbReference>
<evidence type="ECO:0000256" key="2">
    <source>
        <dbReference type="PIRSR" id="PIRSR017388-2"/>
    </source>
</evidence>
<dbReference type="InterPro" id="IPR022742">
    <property type="entry name" value="Hydrolase_4"/>
</dbReference>
<evidence type="ECO:0000256" key="1">
    <source>
        <dbReference type="PIRSR" id="PIRSR017388-1"/>
    </source>
</evidence>
<accession>A0A0D4C2R0</accession>
<feature type="binding site" evidence="2">
    <location>
        <position position="20"/>
    </location>
    <ligand>
        <name>substrate</name>
    </ligand>
</feature>
<dbReference type="PATRIC" id="fig|1618207.4.peg.567"/>
<organism evidence="5 6">
    <name type="scientific">Psychromicrobium lacuslunae</name>
    <dbReference type="NCBI Taxonomy" id="1618207"/>
    <lineage>
        <taxon>Bacteria</taxon>
        <taxon>Bacillati</taxon>
        <taxon>Actinomycetota</taxon>
        <taxon>Actinomycetes</taxon>
        <taxon>Micrococcales</taxon>
        <taxon>Micrococcaceae</taxon>
        <taxon>Psychromicrobium</taxon>
    </lineage>
</organism>
<name>A0A0D4C2R0_9MICC</name>
<feature type="binding site" evidence="2">
    <location>
        <position position="89"/>
    </location>
    <ligand>
        <name>substrate</name>
    </ligand>
</feature>
<feature type="domain" description="Serine aminopeptidase S33" evidence="4">
    <location>
        <begin position="14"/>
        <end position="222"/>
    </location>
</feature>
<dbReference type="Proteomes" id="UP000061839">
    <property type="component" value="Chromosome"/>
</dbReference>
<dbReference type="EMBL" id="CP011005">
    <property type="protein sequence ID" value="AJT42829.1"/>
    <property type="molecule type" value="Genomic_DNA"/>
</dbReference>
<dbReference type="STRING" id="1618207.UM93_02770"/>
<dbReference type="InterPro" id="IPR012354">
    <property type="entry name" value="Esterase_lipase"/>
</dbReference>
<dbReference type="AlphaFoldDB" id="A0A0D4C2R0"/>
<evidence type="ECO:0000313" key="6">
    <source>
        <dbReference type="Proteomes" id="UP000061839"/>
    </source>
</evidence>
<evidence type="ECO:0000259" key="4">
    <source>
        <dbReference type="Pfam" id="PF12146"/>
    </source>
</evidence>
<dbReference type="Gene3D" id="3.40.50.1820">
    <property type="entry name" value="alpha/beta hydrolase"/>
    <property type="match status" value="1"/>
</dbReference>
<dbReference type="Pfam" id="PF12146">
    <property type="entry name" value="Hydrolase_4"/>
    <property type="match status" value="1"/>
</dbReference>
<feature type="active site" description="Charge relay system" evidence="1">
    <location>
        <position position="187"/>
    </location>
</feature>
<protein>
    <submittedName>
        <fullName evidence="5">Esterase</fullName>
    </submittedName>
</protein>
<feature type="site" description="Important for substrate specificity" evidence="3">
    <location>
        <position position="136"/>
    </location>
</feature>
<dbReference type="InterPro" id="IPR051044">
    <property type="entry name" value="MAG_DAG_Lipase"/>
</dbReference>
<evidence type="ECO:0000256" key="3">
    <source>
        <dbReference type="PIRSR" id="PIRSR017388-3"/>
    </source>
</evidence>
<feature type="active site" description="Charge relay system" evidence="1">
    <location>
        <position position="217"/>
    </location>
</feature>